<geneLocation type="plasmid" evidence="9">
    <name>phar01</name>
</geneLocation>
<evidence type="ECO:0000256" key="5">
    <source>
        <dbReference type="NCBIfam" id="TIGR01227"/>
    </source>
</evidence>
<keyword evidence="3" id="KW-0369">Histidine metabolism</keyword>
<feature type="region of interest" description="Disordered" evidence="7">
    <location>
        <begin position="1"/>
        <end position="22"/>
    </location>
</feature>
<dbReference type="CDD" id="cd09990">
    <property type="entry name" value="Agmatinase-like"/>
    <property type="match status" value="1"/>
</dbReference>
<dbReference type="PROSITE" id="PS51409">
    <property type="entry name" value="ARGINASE_2"/>
    <property type="match status" value="1"/>
</dbReference>
<dbReference type="EC" id="3.5.3.8" evidence="5"/>
<evidence type="ECO:0000256" key="4">
    <source>
        <dbReference type="ARBA" id="ARBA00023211"/>
    </source>
</evidence>
<evidence type="ECO:0000256" key="3">
    <source>
        <dbReference type="ARBA" id="ARBA00022808"/>
    </source>
</evidence>
<dbReference type="NCBIfam" id="TIGR01227">
    <property type="entry name" value="hutG"/>
    <property type="match status" value="1"/>
</dbReference>
<keyword evidence="9" id="KW-1185">Reference proteome</keyword>
<dbReference type="GO" id="GO:0008783">
    <property type="term" value="F:agmatinase activity"/>
    <property type="evidence" value="ECO:0007669"/>
    <property type="project" value="TreeGrafter"/>
</dbReference>
<keyword evidence="1" id="KW-0479">Metal-binding</keyword>
<evidence type="ECO:0000313" key="8">
    <source>
        <dbReference type="EMBL" id="QKG94361.1"/>
    </source>
</evidence>
<organism evidence="8 9">
    <name type="scientific">Halorubrum salinarum</name>
    <dbReference type="NCBI Taxonomy" id="2739057"/>
    <lineage>
        <taxon>Archaea</taxon>
        <taxon>Methanobacteriati</taxon>
        <taxon>Methanobacteriota</taxon>
        <taxon>Stenosarchaea group</taxon>
        <taxon>Halobacteria</taxon>
        <taxon>Halobacteriales</taxon>
        <taxon>Haloferacaceae</taxon>
        <taxon>Halorubrum</taxon>
    </lineage>
</organism>
<dbReference type="PANTHER" id="PTHR11358">
    <property type="entry name" value="ARGINASE/AGMATINASE"/>
    <property type="match status" value="1"/>
</dbReference>
<evidence type="ECO:0000256" key="7">
    <source>
        <dbReference type="SAM" id="MobiDB-lite"/>
    </source>
</evidence>
<sequence length="306" mass="32189">MTGFTDPEPWQRPSSDPNDEQFGDIVRSTTVEDADEYDAVLLGEPYDGAVVGRTGAREGPAAIRDALAATKTHHFEGGPIDCVGDMGNVDADWTDSVSDVQRAVESAVAPLHDADTLPVFLGGDNSVTVPNVAPLLSRDSVGVVSLDAHLDCRKIRDGPTSGTPYRQLFDRGLDSLAVLGARHFETSTRYHEYLREQGGEIHSAPAVGDGPEDAAATVLSKLAAVDTVYVSLDVDVLDAAAAPGVSAPTPGRLTSRELFAVLGRLAADDRVAGFEVVECAPPLDRDGRTVTAAARAIAQFLAGVDR</sequence>
<dbReference type="AlphaFoldDB" id="A0A7D4CPJ5"/>
<gene>
    <name evidence="8" type="primary">hutG</name>
    <name evidence="8" type="ORF">HPS36_15930</name>
</gene>
<evidence type="ECO:0000256" key="2">
    <source>
        <dbReference type="ARBA" id="ARBA00022801"/>
    </source>
</evidence>
<dbReference type="SUPFAM" id="SSF52768">
    <property type="entry name" value="Arginase/deacetylase"/>
    <property type="match status" value="1"/>
</dbReference>
<dbReference type="GO" id="GO:0046872">
    <property type="term" value="F:metal ion binding"/>
    <property type="evidence" value="ECO:0007669"/>
    <property type="project" value="UniProtKB-KW"/>
</dbReference>
<dbReference type="PIRSF" id="PIRSF036979">
    <property type="entry name" value="Arginase"/>
    <property type="match status" value="1"/>
</dbReference>
<dbReference type="InterPro" id="IPR023696">
    <property type="entry name" value="Ureohydrolase_dom_sf"/>
</dbReference>
<evidence type="ECO:0000313" key="9">
    <source>
        <dbReference type="Proteomes" id="UP000505020"/>
    </source>
</evidence>
<dbReference type="GO" id="GO:0019556">
    <property type="term" value="P:L-histidine catabolic process to glutamate and formamide"/>
    <property type="evidence" value="ECO:0007669"/>
    <property type="project" value="UniProtKB-UniRule"/>
</dbReference>
<keyword evidence="2 8" id="KW-0378">Hydrolase</keyword>
<proteinExistence type="inferred from homology"/>
<dbReference type="GO" id="GO:0050415">
    <property type="term" value="F:formimidoylglutamase activity"/>
    <property type="evidence" value="ECO:0007669"/>
    <property type="project" value="UniProtKB-UniRule"/>
</dbReference>
<name>A0A7D4CPJ5_9EURY</name>
<keyword evidence="8" id="KW-0614">Plasmid</keyword>
<comment type="similarity">
    <text evidence="6">Belongs to the arginase family.</text>
</comment>
<evidence type="ECO:0000256" key="6">
    <source>
        <dbReference type="PROSITE-ProRule" id="PRU00742"/>
    </source>
</evidence>
<dbReference type="PANTHER" id="PTHR11358:SF26">
    <property type="entry name" value="GUANIDINO ACID HYDROLASE, MITOCHONDRIAL"/>
    <property type="match status" value="1"/>
</dbReference>
<accession>A0A7D4CPJ5</accession>
<dbReference type="GeneID" id="55596522"/>
<reference evidence="8 9" key="1">
    <citation type="submission" date="2020-05" db="EMBL/GenBank/DDBJ databases">
        <title>Halorubrum RHB-C sp.nov., an extremely halophilic archaeon isolated from solar salt farm.</title>
        <authorList>
            <person name="Ho H."/>
            <person name="Danganan R.E."/>
            <person name="Dedeles G.R."/>
            <person name="Kim S.-G."/>
        </authorList>
    </citation>
    <scope>NUCLEOTIDE SEQUENCE [LARGE SCALE GENOMIC DNA]</scope>
    <source>
        <strain evidence="8 9">RHB-C</strain>
        <plasmid evidence="9">phar01</plasmid>
    </source>
</reference>
<dbReference type="GO" id="GO:0033389">
    <property type="term" value="P:putrescine biosynthetic process from arginine, via agmatine"/>
    <property type="evidence" value="ECO:0007669"/>
    <property type="project" value="TreeGrafter"/>
</dbReference>
<dbReference type="RefSeq" id="WP_173230945.1">
    <property type="nucleotide sequence ID" value="NZ_CP053942.1"/>
</dbReference>
<dbReference type="KEGG" id="hsai:HPS36_15930"/>
<dbReference type="Gene3D" id="3.40.800.10">
    <property type="entry name" value="Ureohydrolase domain"/>
    <property type="match status" value="1"/>
</dbReference>
<protein>
    <recommendedName>
        <fullName evidence="5">Formimidoylglutamase</fullName>
        <ecNumber evidence="5">3.5.3.8</ecNumber>
    </recommendedName>
</protein>
<evidence type="ECO:0000256" key="1">
    <source>
        <dbReference type="ARBA" id="ARBA00022723"/>
    </source>
</evidence>
<dbReference type="InterPro" id="IPR006035">
    <property type="entry name" value="Ureohydrolase"/>
</dbReference>
<keyword evidence="4" id="KW-0464">Manganese</keyword>
<dbReference type="Proteomes" id="UP000505020">
    <property type="component" value="Plasmid pHAR01"/>
</dbReference>
<dbReference type="Pfam" id="PF00491">
    <property type="entry name" value="Arginase"/>
    <property type="match status" value="1"/>
</dbReference>
<dbReference type="EMBL" id="CP053942">
    <property type="protein sequence ID" value="QKG94361.1"/>
    <property type="molecule type" value="Genomic_DNA"/>
</dbReference>
<dbReference type="InterPro" id="IPR005923">
    <property type="entry name" value="HutG"/>
</dbReference>